<reference evidence="1" key="1">
    <citation type="submission" date="2022-07" db="EMBL/GenBank/DDBJ databases">
        <title>Phylogenomic reconstructions and comparative analyses of Kickxellomycotina fungi.</title>
        <authorList>
            <person name="Reynolds N.K."/>
            <person name="Stajich J.E."/>
            <person name="Barry K."/>
            <person name="Grigoriev I.V."/>
            <person name="Crous P."/>
            <person name="Smith M.E."/>
        </authorList>
    </citation>
    <scope>NUCLEOTIDE SEQUENCE</scope>
    <source>
        <strain evidence="1">BCRC 34780</strain>
    </source>
</reference>
<sequence length="323" mass="35849">MRLSLRNPLLTPEQIAASPSQRRGLSAQLEADMRAYGCHLVQAAGTVLRVPQPVTASAQVLLQRFYYVAALQDFPLRATVLGALFLACKVGESPQTIRSIINVVDIIVKRDRGLPEVVADGYDTEYYAMKNDVVIAELQLLRRLGFNVQIELPYGLLVNYLRSLDLTDQPRVPQLAWNYVNDLLRTPVYLCFQPETIACGAIYLAAHECGVPLPADPPWWVLFDANGEDVAMVAKAARALYLRKHPRAVPLTDAELQMALAGTLDRHIEATRADMQRRAQEEAASAAEEAPLPPPKRGPSGARSPSPDRSRSRSRRRSASRYR</sequence>
<dbReference type="Proteomes" id="UP001140087">
    <property type="component" value="Unassembled WGS sequence"/>
</dbReference>
<proteinExistence type="predicted"/>
<name>A0ACC1KCR3_9FUNG</name>
<comment type="caution">
    <text evidence="1">The sequence shown here is derived from an EMBL/GenBank/DDBJ whole genome shotgun (WGS) entry which is preliminary data.</text>
</comment>
<organism evidence="1 2">
    <name type="scientific">Coemansia helicoidea</name>
    <dbReference type="NCBI Taxonomy" id="1286919"/>
    <lineage>
        <taxon>Eukaryota</taxon>
        <taxon>Fungi</taxon>
        <taxon>Fungi incertae sedis</taxon>
        <taxon>Zoopagomycota</taxon>
        <taxon>Kickxellomycotina</taxon>
        <taxon>Kickxellomycetes</taxon>
        <taxon>Kickxellales</taxon>
        <taxon>Kickxellaceae</taxon>
        <taxon>Coemansia</taxon>
    </lineage>
</organism>
<dbReference type="EMBL" id="JANBUN010004274">
    <property type="protein sequence ID" value="KAJ2786601.1"/>
    <property type="molecule type" value="Genomic_DNA"/>
</dbReference>
<gene>
    <name evidence="1" type="ORF">H4R21_007174</name>
</gene>
<accession>A0ACC1KCR3</accession>
<keyword evidence="2" id="KW-1185">Reference proteome</keyword>
<protein>
    <submittedName>
        <fullName evidence="1">Uncharacterized protein</fullName>
    </submittedName>
</protein>
<evidence type="ECO:0000313" key="1">
    <source>
        <dbReference type="EMBL" id="KAJ2786601.1"/>
    </source>
</evidence>
<evidence type="ECO:0000313" key="2">
    <source>
        <dbReference type="Proteomes" id="UP001140087"/>
    </source>
</evidence>